<evidence type="ECO:0000313" key="5">
    <source>
        <dbReference type="WBParaSite" id="HPBE_0002500701-mRNA-1"/>
    </source>
</evidence>
<feature type="signal peptide" evidence="2">
    <location>
        <begin position="1"/>
        <end position="16"/>
    </location>
</feature>
<evidence type="ECO:0000313" key="3">
    <source>
        <dbReference type="EMBL" id="VDP48555.1"/>
    </source>
</evidence>
<evidence type="ECO:0000256" key="1">
    <source>
        <dbReference type="SAM" id="MobiDB-lite"/>
    </source>
</evidence>
<proteinExistence type="predicted"/>
<feature type="region of interest" description="Disordered" evidence="1">
    <location>
        <begin position="362"/>
        <end position="381"/>
    </location>
</feature>
<name>A0A183GQN7_HELPZ</name>
<feature type="compositionally biased region" description="Basic and acidic residues" evidence="1">
    <location>
        <begin position="336"/>
        <end position="350"/>
    </location>
</feature>
<gene>
    <name evidence="3" type="ORF">HPBE_LOCUS25006</name>
</gene>
<feature type="region of interest" description="Disordered" evidence="1">
    <location>
        <begin position="182"/>
        <end position="258"/>
    </location>
</feature>
<feature type="compositionally biased region" description="Polar residues" evidence="1">
    <location>
        <begin position="247"/>
        <end position="258"/>
    </location>
</feature>
<dbReference type="Proteomes" id="UP000050761">
    <property type="component" value="Unassembled WGS sequence"/>
</dbReference>
<evidence type="ECO:0000256" key="2">
    <source>
        <dbReference type="SAM" id="SignalP"/>
    </source>
</evidence>
<accession>A0A3P8EYK7</accession>
<feature type="compositionally biased region" description="Basic and acidic residues" evidence="1">
    <location>
        <begin position="315"/>
        <end position="324"/>
    </location>
</feature>
<dbReference type="EMBL" id="UZAH01037211">
    <property type="protein sequence ID" value="VDP48555.1"/>
    <property type="molecule type" value="Genomic_DNA"/>
</dbReference>
<reference evidence="3 4" key="1">
    <citation type="submission" date="2018-11" db="EMBL/GenBank/DDBJ databases">
        <authorList>
            <consortium name="Pathogen Informatics"/>
        </authorList>
    </citation>
    <scope>NUCLEOTIDE SEQUENCE [LARGE SCALE GENOMIC DNA]</scope>
</reference>
<dbReference type="AlphaFoldDB" id="A0A183GQN7"/>
<keyword evidence="4" id="KW-1185">Reference proteome</keyword>
<dbReference type="WBParaSite" id="HPBE_0002500701-mRNA-1">
    <property type="protein sequence ID" value="HPBE_0002500701-mRNA-1"/>
    <property type="gene ID" value="HPBE_0002500701"/>
</dbReference>
<reference evidence="5" key="2">
    <citation type="submission" date="2019-09" db="UniProtKB">
        <authorList>
            <consortium name="WormBaseParasite"/>
        </authorList>
    </citation>
    <scope>IDENTIFICATION</scope>
</reference>
<sequence>MRFIAVLLLAFGAGLSQGCMRSQILRFQRHYDGYRVWDFDMEHIRTIQELHAAYAKAGRRSQNPFRLGRPELNSEFVLTAEVMILKRGNKLNTDLRILKRVTANDVEGNTVAKAEYYASPVRHLTTYSLLPDGTLKKAAQTCRELITLDNYIVAGYPAIYFDMLKELKAPGRLGLFETYSTSRSKLRRSHRNQPGKKRRLKALSPKGDETSNNTPGHFQTAKEDNSDIPTHMSGQKMSAAALERSDSGSVNQRPAQTTAPMANYETTTSKVAGESVTRAPKPVAAQTMVDEESFKRRGLRNATQNFGQPDDEETLKEGSLKEKLQGGALPKPSRIASERFDRDSSEKNREEVDINRIVSTVPPTEDRTTTTSPNIMDGELGTKNEVEHGTQNYAQKTEEDMMQETPSMMNLEQLITRNPIPMTTEAVLQDTRLQRLHQI</sequence>
<feature type="compositionally biased region" description="Basic residues" evidence="1">
    <location>
        <begin position="184"/>
        <end position="201"/>
    </location>
</feature>
<feature type="chain" id="PRO_5044552241" evidence="2">
    <location>
        <begin position="17"/>
        <end position="439"/>
    </location>
</feature>
<organism evidence="4 5">
    <name type="scientific">Heligmosomoides polygyrus</name>
    <name type="common">Parasitic roundworm</name>
    <dbReference type="NCBI Taxonomy" id="6339"/>
    <lineage>
        <taxon>Eukaryota</taxon>
        <taxon>Metazoa</taxon>
        <taxon>Ecdysozoa</taxon>
        <taxon>Nematoda</taxon>
        <taxon>Chromadorea</taxon>
        <taxon>Rhabditida</taxon>
        <taxon>Rhabditina</taxon>
        <taxon>Rhabditomorpha</taxon>
        <taxon>Strongyloidea</taxon>
        <taxon>Heligmosomidae</taxon>
        <taxon>Heligmosomoides</taxon>
    </lineage>
</organism>
<evidence type="ECO:0000313" key="4">
    <source>
        <dbReference type="Proteomes" id="UP000050761"/>
    </source>
</evidence>
<accession>A0A183GQN7</accession>
<feature type="region of interest" description="Disordered" evidence="1">
    <location>
        <begin position="302"/>
        <end position="350"/>
    </location>
</feature>
<dbReference type="PROSITE" id="PS51257">
    <property type="entry name" value="PROKAR_LIPOPROTEIN"/>
    <property type="match status" value="1"/>
</dbReference>
<keyword evidence="2" id="KW-0732">Signal</keyword>
<protein>
    <submittedName>
        <fullName evidence="5">Lipoprotein</fullName>
    </submittedName>
</protein>